<dbReference type="Proteomes" id="UP001500067">
    <property type="component" value="Unassembled WGS sequence"/>
</dbReference>
<comment type="caution">
    <text evidence="2">The sequence shown here is derived from an EMBL/GenBank/DDBJ whole genome shotgun (WGS) entry which is preliminary data.</text>
</comment>
<gene>
    <name evidence="2" type="ORF">GCM10023093_00240</name>
</gene>
<organism evidence="2 3">
    <name type="scientific">Nemorincola caseinilytica</name>
    <dbReference type="NCBI Taxonomy" id="2054315"/>
    <lineage>
        <taxon>Bacteria</taxon>
        <taxon>Pseudomonadati</taxon>
        <taxon>Bacteroidota</taxon>
        <taxon>Chitinophagia</taxon>
        <taxon>Chitinophagales</taxon>
        <taxon>Chitinophagaceae</taxon>
        <taxon>Nemorincola</taxon>
    </lineage>
</organism>
<evidence type="ECO:0008006" key="4">
    <source>
        <dbReference type="Google" id="ProtNLM"/>
    </source>
</evidence>
<evidence type="ECO:0000313" key="3">
    <source>
        <dbReference type="Proteomes" id="UP001500067"/>
    </source>
</evidence>
<protein>
    <recommendedName>
        <fullName evidence="4">Lipoprotein</fullName>
    </recommendedName>
</protein>
<reference evidence="3" key="1">
    <citation type="journal article" date="2019" name="Int. J. Syst. Evol. Microbiol.">
        <title>The Global Catalogue of Microorganisms (GCM) 10K type strain sequencing project: providing services to taxonomists for standard genome sequencing and annotation.</title>
        <authorList>
            <consortium name="The Broad Institute Genomics Platform"/>
            <consortium name="The Broad Institute Genome Sequencing Center for Infectious Disease"/>
            <person name="Wu L."/>
            <person name="Ma J."/>
        </authorList>
    </citation>
    <scope>NUCLEOTIDE SEQUENCE [LARGE SCALE GENOMIC DNA]</scope>
    <source>
        <strain evidence="3">JCM 32105</strain>
    </source>
</reference>
<dbReference type="EMBL" id="BAABFA010000001">
    <property type="protein sequence ID" value="GAA4459372.1"/>
    <property type="molecule type" value="Genomic_DNA"/>
</dbReference>
<feature type="chain" id="PRO_5047007558" description="Lipoprotein" evidence="1">
    <location>
        <begin position="21"/>
        <end position="82"/>
    </location>
</feature>
<evidence type="ECO:0000256" key="1">
    <source>
        <dbReference type="SAM" id="SignalP"/>
    </source>
</evidence>
<evidence type="ECO:0000313" key="2">
    <source>
        <dbReference type="EMBL" id="GAA4459372.1"/>
    </source>
</evidence>
<keyword evidence="3" id="KW-1185">Reference proteome</keyword>
<dbReference type="RefSeq" id="WP_345076648.1">
    <property type="nucleotide sequence ID" value="NZ_BAABFA010000001.1"/>
</dbReference>
<accession>A0ABP8N3S6</accession>
<proteinExistence type="predicted"/>
<feature type="signal peptide" evidence="1">
    <location>
        <begin position="1"/>
        <end position="20"/>
    </location>
</feature>
<sequence>MIGKKTYCLVAAAVLTLAYASCKKDSNCECTIRRYDPYTNTTTVQKVSENIYTGKASAPEKCAAKAPAIDTSDYLYVTCIIN</sequence>
<name>A0ABP8N3S6_9BACT</name>
<keyword evidence="1" id="KW-0732">Signal</keyword>